<evidence type="ECO:0000256" key="5">
    <source>
        <dbReference type="RuleBase" id="RU362116"/>
    </source>
</evidence>
<feature type="domain" description="Flagellar basal body rod protein N-terminal" evidence="6">
    <location>
        <begin position="7"/>
        <end position="37"/>
    </location>
</feature>
<dbReference type="InterPro" id="IPR011491">
    <property type="entry name" value="FlgE_D2"/>
</dbReference>
<dbReference type="Gene3D" id="2.60.98.20">
    <property type="entry name" value="Flagellar hook protein FlgE"/>
    <property type="match status" value="1"/>
</dbReference>
<dbReference type="PROSITE" id="PS00588">
    <property type="entry name" value="FLAGELLA_BB_ROD"/>
    <property type="match status" value="1"/>
</dbReference>
<keyword evidence="10" id="KW-0282">Flagellum</keyword>
<evidence type="ECO:0000259" key="6">
    <source>
        <dbReference type="Pfam" id="PF00460"/>
    </source>
</evidence>
<accession>A0A5C6AJV0</accession>
<feature type="domain" description="Flagellar basal-body/hook protein C-terminal" evidence="7">
    <location>
        <begin position="787"/>
        <end position="831"/>
    </location>
</feature>
<dbReference type="Pfam" id="PF07559">
    <property type="entry name" value="FlgE_D2"/>
    <property type="match status" value="1"/>
</dbReference>
<organism evidence="10 11">
    <name type="scientific">Botrimarina colliarenosi</name>
    <dbReference type="NCBI Taxonomy" id="2528001"/>
    <lineage>
        <taxon>Bacteria</taxon>
        <taxon>Pseudomonadati</taxon>
        <taxon>Planctomycetota</taxon>
        <taxon>Planctomycetia</taxon>
        <taxon>Pirellulales</taxon>
        <taxon>Lacipirellulaceae</taxon>
        <taxon>Botrimarina</taxon>
    </lineage>
</organism>
<dbReference type="GO" id="GO:0005829">
    <property type="term" value="C:cytosol"/>
    <property type="evidence" value="ECO:0007669"/>
    <property type="project" value="TreeGrafter"/>
</dbReference>
<dbReference type="Pfam" id="PF22692">
    <property type="entry name" value="LlgE_F_G_D1"/>
    <property type="match status" value="1"/>
</dbReference>
<dbReference type="InterPro" id="IPR010930">
    <property type="entry name" value="Flg_bb/hook_C_dom"/>
</dbReference>
<evidence type="ECO:0000256" key="3">
    <source>
        <dbReference type="ARBA" id="ARBA00019015"/>
    </source>
</evidence>
<dbReference type="PANTHER" id="PTHR30435">
    <property type="entry name" value="FLAGELLAR PROTEIN"/>
    <property type="match status" value="1"/>
</dbReference>
<dbReference type="OrthoDB" id="9804559at2"/>
<dbReference type="GO" id="GO:0009424">
    <property type="term" value="C:bacterial-type flagellum hook"/>
    <property type="evidence" value="ECO:0007669"/>
    <property type="project" value="TreeGrafter"/>
</dbReference>
<keyword evidence="10" id="KW-0966">Cell projection</keyword>
<comment type="subcellular location">
    <subcellularLocation>
        <location evidence="1 5">Bacterial flagellum basal body</location>
    </subcellularLocation>
</comment>
<dbReference type="RefSeq" id="WP_146444007.1">
    <property type="nucleotide sequence ID" value="NZ_SJPR01000001.1"/>
</dbReference>
<evidence type="ECO:0000259" key="9">
    <source>
        <dbReference type="Pfam" id="PF22692"/>
    </source>
</evidence>
<evidence type="ECO:0000259" key="8">
    <source>
        <dbReference type="Pfam" id="PF07559"/>
    </source>
</evidence>
<dbReference type="Pfam" id="PF06429">
    <property type="entry name" value="Flg_bbr_C"/>
    <property type="match status" value="1"/>
</dbReference>
<evidence type="ECO:0000256" key="2">
    <source>
        <dbReference type="ARBA" id="ARBA00009677"/>
    </source>
</evidence>
<dbReference type="InterPro" id="IPR019776">
    <property type="entry name" value="Flagellar_basal_body_rod_CS"/>
</dbReference>
<dbReference type="GO" id="GO:0009425">
    <property type="term" value="C:bacterial-type flagellum basal body"/>
    <property type="evidence" value="ECO:0007669"/>
    <property type="project" value="UniProtKB-SubCell"/>
</dbReference>
<evidence type="ECO:0000256" key="4">
    <source>
        <dbReference type="ARBA" id="ARBA00023143"/>
    </source>
</evidence>
<dbReference type="InterPro" id="IPR001444">
    <property type="entry name" value="Flag_bb_rod_N"/>
</dbReference>
<keyword evidence="11" id="KW-1185">Reference proteome</keyword>
<dbReference type="Pfam" id="PF00460">
    <property type="entry name" value="Flg_bb_rod"/>
    <property type="match status" value="1"/>
</dbReference>
<sequence>MGLQSSMTTALTGLQAAETTIDVIGNNVANSNTVGFKASDVIFATQFLQTQSIGSAPSDRNGGTNPRQIGLGVKVAEISPNFGQGTIEISSNPLDLAIQGDGFLMVQGSQGEQLYTRNGQLGLNSSNQVVTANGNKLLGYAVNERYELQTASPVPIEIPLGGQRVAQATTEANFQGVLNPTVVPGTVPAITESEFIGDASVAYPNGIITTGAGTGADPFVSTDYFTADDLEIRVPPNPATATSSTPGSPTGLSAGTYRYRVTFVDDNGQESTASTIFSPAGPIALGDQIDLTGLPDLSGNPGNPWSSMNIYRTEADGSEFKYVGNVLTGTTTFADTVADASLTASLDTDTLENGSYTYYITYANPANGNESRPSLALGPLAVTDDDSGVRLDLSDLQLPTDPNYSRLKIYRNATGDSSTFYEVDDLPLPTPGNDSYVDKTPSADITGNDQLNFDGVGAAGGTLLSDLQVRNGNTYSTPFAELGTLRFVGEVGGSLLDSQTLEITATTTVQNLVDFMSDALGLQVQSNVNGSPLPLGGGTVSIANGVISVTSNFGEENTVSIPLTGFRLTPAGAVAPQTIDLTFSESQDANGPGTSTEFLVYDSLGSPLTVRMTTVLEKADSNSTTYRWYATSGDSNPAAPELTTAIGNGLMVFDSRGNLISSPSARISIARELTAGESPLEISLDFSQVTSLAETDSSGNAVSSFNMVRQDGFPPGVLTDFIITDSGLIQGQFSNGTQRLLGQVLMARFANNKGLRQIGSSLYAVSVNSGDPFVSTPGEDGIGSLTAGAVELSNTDIGQDLVKMILAQTQYQAGSRVISTAQQLLDELLALNR</sequence>
<name>A0A5C6AJV0_9BACT</name>
<dbReference type="InterPro" id="IPR053967">
    <property type="entry name" value="LlgE_F_G-like_D1"/>
</dbReference>
<dbReference type="EMBL" id="SJPR01000001">
    <property type="protein sequence ID" value="TWU00325.1"/>
    <property type="molecule type" value="Genomic_DNA"/>
</dbReference>
<dbReference type="SUPFAM" id="SSF117143">
    <property type="entry name" value="Flagellar hook protein flgE"/>
    <property type="match status" value="2"/>
</dbReference>
<evidence type="ECO:0000259" key="7">
    <source>
        <dbReference type="Pfam" id="PF06429"/>
    </source>
</evidence>
<dbReference type="Proteomes" id="UP000317421">
    <property type="component" value="Unassembled WGS sequence"/>
</dbReference>
<feature type="domain" description="Flagellar hook protein FlgE/F/G-like D1" evidence="9">
    <location>
        <begin position="97"/>
        <end position="160"/>
    </location>
</feature>
<evidence type="ECO:0000256" key="1">
    <source>
        <dbReference type="ARBA" id="ARBA00004117"/>
    </source>
</evidence>
<protein>
    <recommendedName>
        <fullName evidence="3 5">Flagellar hook protein FlgE</fullName>
    </recommendedName>
</protein>
<dbReference type="NCBIfam" id="TIGR03506">
    <property type="entry name" value="FlgEFG_subfam"/>
    <property type="match status" value="2"/>
</dbReference>
<comment type="caution">
    <text evidence="10">The sequence shown here is derived from an EMBL/GenBank/DDBJ whole genome shotgun (WGS) entry which is preliminary data.</text>
</comment>
<proteinExistence type="inferred from homology"/>
<evidence type="ECO:0000313" key="11">
    <source>
        <dbReference type="Proteomes" id="UP000317421"/>
    </source>
</evidence>
<dbReference type="AlphaFoldDB" id="A0A5C6AJV0"/>
<dbReference type="InterPro" id="IPR037925">
    <property type="entry name" value="FlgE/F/G-like"/>
</dbReference>
<comment type="similarity">
    <text evidence="2 5">Belongs to the flagella basal body rod proteins family.</text>
</comment>
<feature type="domain" description="Flagellar hook protein FlgE D2" evidence="8">
    <location>
        <begin position="587"/>
        <end position="713"/>
    </location>
</feature>
<gene>
    <name evidence="10" type="primary">flgE</name>
    <name evidence="10" type="ORF">Pla108_12740</name>
</gene>
<reference evidence="10 11" key="1">
    <citation type="submission" date="2019-02" db="EMBL/GenBank/DDBJ databases">
        <title>Deep-cultivation of Planctomycetes and their phenomic and genomic characterization uncovers novel biology.</title>
        <authorList>
            <person name="Wiegand S."/>
            <person name="Jogler M."/>
            <person name="Boedeker C."/>
            <person name="Pinto D."/>
            <person name="Vollmers J."/>
            <person name="Rivas-Marin E."/>
            <person name="Kohn T."/>
            <person name="Peeters S.H."/>
            <person name="Heuer A."/>
            <person name="Rast P."/>
            <person name="Oberbeckmann S."/>
            <person name="Bunk B."/>
            <person name="Jeske O."/>
            <person name="Meyerdierks A."/>
            <person name="Storesund J.E."/>
            <person name="Kallscheuer N."/>
            <person name="Luecker S."/>
            <person name="Lage O.M."/>
            <person name="Pohl T."/>
            <person name="Merkel B.J."/>
            <person name="Hornburger P."/>
            <person name="Mueller R.-W."/>
            <person name="Bruemmer F."/>
            <person name="Labrenz M."/>
            <person name="Spormann A.M."/>
            <person name="Op Den Camp H."/>
            <person name="Overmann J."/>
            <person name="Amann R."/>
            <person name="Jetten M.S.M."/>
            <person name="Mascher T."/>
            <person name="Medema M.H."/>
            <person name="Devos D.P."/>
            <person name="Kaster A.-K."/>
            <person name="Ovreas L."/>
            <person name="Rohde M."/>
            <person name="Galperin M.Y."/>
            <person name="Jogler C."/>
        </authorList>
    </citation>
    <scope>NUCLEOTIDE SEQUENCE [LARGE SCALE GENOMIC DNA]</scope>
    <source>
        <strain evidence="10 11">Pla108</strain>
    </source>
</reference>
<keyword evidence="10" id="KW-0969">Cilium</keyword>
<dbReference type="GO" id="GO:0071978">
    <property type="term" value="P:bacterial-type flagellum-dependent swarming motility"/>
    <property type="evidence" value="ECO:0007669"/>
    <property type="project" value="TreeGrafter"/>
</dbReference>
<comment type="function">
    <text evidence="5">A flexible structure which links the flagellar filament to the drive apparatus in the basal body.</text>
</comment>
<dbReference type="InterPro" id="IPR037058">
    <property type="entry name" value="Falgellar_hook_FlgE_sf"/>
</dbReference>
<keyword evidence="4 5" id="KW-0975">Bacterial flagellum</keyword>
<dbReference type="PANTHER" id="PTHR30435:SF1">
    <property type="entry name" value="FLAGELLAR HOOK PROTEIN FLGE"/>
    <property type="match status" value="1"/>
</dbReference>
<dbReference type="InterPro" id="IPR020013">
    <property type="entry name" value="Flagellar_FlgE/F/G"/>
</dbReference>
<evidence type="ECO:0000313" key="10">
    <source>
        <dbReference type="EMBL" id="TWU00325.1"/>
    </source>
</evidence>